<dbReference type="STRING" id="526224.Bmur_0312"/>
<dbReference type="RefSeq" id="WP_013112845.1">
    <property type="nucleotide sequence ID" value="NC_014150.1"/>
</dbReference>
<gene>
    <name evidence="3" type="ordered locus">Bmur_0312</name>
</gene>
<feature type="coiled-coil region" evidence="1">
    <location>
        <begin position="84"/>
        <end position="111"/>
    </location>
</feature>
<dbReference type="Proteomes" id="UP000001915">
    <property type="component" value="Chromosome"/>
</dbReference>
<organism evidence="3 4">
    <name type="scientific">Brachyspira murdochii (strain ATCC 51284 / DSM 12563 / 56-150)</name>
    <name type="common">Serpulina murdochii</name>
    <dbReference type="NCBI Taxonomy" id="526224"/>
    <lineage>
        <taxon>Bacteria</taxon>
        <taxon>Pseudomonadati</taxon>
        <taxon>Spirochaetota</taxon>
        <taxon>Spirochaetia</taxon>
        <taxon>Brachyspirales</taxon>
        <taxon>Brachyspiraceae</taxon>
        <taxon>Brachyspira</taxon>
    </lineage>
</organism>
<sequence>MQILISVIINITILAVVLPLFYIYIVSKARERLEKETMSKAREEIEALVKEFNNIALSRISILEDAITRANKLTGELTSNNKEIHTENNTIKEVKENKEEINNNITIHNESPKKKLDIRVEDENVELNIKPEENKKEVKENKEIKKEEVKKTVKKNNIDTAAKAIDDEARKEAIERLRSKLDRTIKSNMSVYDKNNDTYKKISKEEDNTTLSSDDKNANIIKLYKEGMSKEDIAKKLNCSITEIDIVIDLELE</sequence>
<dbReference type="eggNOG" id="COG5049">
    <property type="taxonomic scope" value="Bacteria"/>
</dbReference>
<dbReference type="Gene3D" id="1.10.10.60">
    <property type="entry name" value="Homeodomain-like"/>
    <property type="match status" value="1"/>
</dbReference>
<evidence type="ECO:0000313" key="4">
    <source>
        <dbReference type="Proteomes" id="UP000001915"/>
    </source>
</evidence>
<dbReference type="HOGENOM" id="CLU_093754_0_0_12"/>
<accession>D5U5S6</accession>
<dbReference type="AlphaFoldDB" id="D5U5S6"/>
<keyword evidence="2" id="KW-0472">Membrane</keyword>
<reference evidence="3 4" key="1">
    <citation type="journal article" date="2010" name="Stand. Genomic Sci.">
        <title>Complete genome sequence of Brachyspira murdochii type strain (56-150).</title>
        <authorList>
            <person name="Pati A."/>
            <person name="Sikorski J."/>
            <person name="Gronow S."/>
            <person name="Munk C."/>
            <person name="Lapidus A."/>
            <person name="Copeland A."/>
            <person name="Glavina Del Tio T."/>
            <person name="Nolan M."/>
            <person name="Lucas S."/>
            <person name="Chen F."/>
            <person name="Tice H."/>
            <person name="Cheng J.F."/>
            <person name="Han C."/>
            <person name="Detter J.C."/>
            <person name="Bruce D."/>
            <person name="Tapia R."/>
            <person name="Goodwin L."/>
            <person name="Pitluck S."/>
            <person name="Liolios K."/>
            <person name="Ivanova N."/>
            <person name="Mavromatis K."/>
            <person name="Mikhailova N."/>
            <person name="Chen A."/>
            <person name="Palaniappan K."/>
            <person name="Land M."/>
            <person name="Hauser L."/>
            <person name="Chang Y.J."/>
            <person name="Jeffries C.D."/>
            <person name="Spring S."/>
            <person name="Rohde M."/>
            <person name="Goker M."/>
            <person name="Bristow J."/>
            <person name="Eisen J.A."/>
            <person name="Markowitz V."/>
            <person name="Hugenholtz P."/>
            <person name="Kyrpides N.C."/>
            <person name="Klenk H.P."/>
        </authorList>
    </citation>
    <scope>NUCLEOTIDE SEQUENCE [LARGE SCALE GENOMIC DNA]</scope>
    <source>
        <strain evidence="4">ATCC 51284 / DSM 12563 / 56-150</strain>
    </source>
</reference>
<keyword evidence="2" id="KW-0812">Transmembrane</keyword>
<proteinExistence type="predicted"/>
<name>D5U5S6_BRAM5</name>
<keyword evidence="1" id="KW-0175">Coiled coil</keyword>
<evidence type="ECO:0000256" key="2">
    <source>
        <dbReference type="SAM" id="Phobius"/>
    </source>
</evidence>
<keyword evidence="2" id="KW-1133">Transmembrane helix</keyword>
<dbReference type="KEGG" id="brm:Bmur_0312"/>
<protein>
    <submittedName>
        <fullName evidence="3">Uncharacterized protein</fullName>
    </submittedName>
</protein>
<evidence type="ECO:0000313" key="3">
    <source>
        <dbReference type="EMBL" id="ADG70417.1"/>
    </source>
</evidence>
<evidence type="ECO:0000256" key="1">
    <source>
        <dbReference type="SAM" id="Coils"/>
    </source>
</evidence>
<dbReference type="EMBL" id="CP001959">
    <property type="protein sequence ID" value="ADG70417.1"/>
    <property type="molecule type" value="Genomic_DNA"/>
</dbReference>
<feature type="transmembrane region" description="Helical" evidence="2">
    <location>
        <begin position="6"/>
        <end position="25"/>
    </location>
</feature>